<feature type="compositionally biased region" description="Polar residues" evidence="1">
    <location>
        <begin position="15"/>
        <end position="28"/>
    </location>
</feature>
<feature type="compositionally biased region" description="Polar residues" evidence="1">
    <location>
        <begin position="123"/>
        <end position="135"/>
    </location>
</feature>
<dbReference type="Proteomes" id="UP000469558">
    <property type="component" value="Unassembled WGS sequence"/>
</dbReference>
<dbReference type="EMBL" id="QGMK01000421">
    <property type="protein sequence ID" value="TVY81805.1"/>
    <property type="molecule type" value="Genomic_DNA"/>
</dbReference>
<evidence type="ECO:0000313" key="2">
    <source>
        <dbReference type="EMBL" id="TVY81805.1"/>
    </source>
</evidence>
<sequence>MSSTKKVAGRDRASMSFTQTSQPKSSRIRNNQNLLCELSLNNTASRQELISRCSERKWKDKFKEWKFDNNISARGMNIVLVKADKRAKDEGKDTIIFHGKSQVTRERIEQFKRRRHTKDIESVSPSAGAWTSSKC</sequence>
<accession>A0A8T9C7X2</accession>
<name>A0A8T9C7X2_9HELO</name>
<dbReference type="AlphaFoldDB" id="A0A8T9C7X2"/>
<feature type="region of interest" description="Disordered" evidence="1">
    <location>
        <begin position="115"/>
        <end position="135"/>
    </location>
</feature>
<protein>
    <submittedName>
        <fullName evidence="2">Uncharacterized protein</fullName>
    </submittedName>
</protein>
<comment type="caution">
    <text evidence="2">The sequence shown here is derived from an EMBL/GenBank/DDBJ whole genome shotgun (WGS) entry which is preliminary data.</text>
</comment>
<proteinExistence type="predicted"/>
<evidence type="ECO:0000256" key="1">
    <source>
        <dbReference type="SAM" id="MobiDB-lite"/>
    </source>
</evidence>
<reference evidence="2 3" key="1">
    <citation type="submission" date="2018-05" db="EMBL/GenBank/DDBJ databases">
        <title>Genome sequencing and assembly of the regulated plant pathogen Lachnellula willkommii and related sister species for the development of diagnostic species identification markers.</title>
        <authorList>
            <person name="Giroux E."/>
            <person name="Bilodeau G."/>
        </authorList>
    </citation>
    <scope>NUCLEOTIDE SEQUENCE [LARGE SCALE GENOMIC DNA]</scope>
    <source>
        <strain evidence="2 3">CBS 268.59</strain>
    </source>
</reference>
<gene>
    <name evidence="2" type="ORF">LSUE1_G004926</name>
</gene>
<keyword evidence="3" id="KW-1185">Reference proteome</keyword>
<evidence type="ECO:0000313" key="3">
    <source>
        <dbReference type="Proteomes" id="UP000469558"/>
    </source>
</evidence>
<organism evidence="2 3">
    <name type="scientific">Lachnellula suecica</name>
    <dbReference type="NCBI Taxonomy" id="602035"/>
    <lineage>
        <taxon>Eukaryota</taxon>
        <taxon>Fungi</taxon>
        <taxon>Dikarya</taxon>
        <taxon>Ascomycota</taxon>
        <taxon>Pezizomycotina</taxon>
        <taxon>Leotiomycetes</taxon>
        <taxon>Helotiales</taxon>
        <taxon>Lachnaceae</taxon>
        <taxon>Lachnellula</taxon>
    </lineage>
</organism>
<dbReference type="OrthoDB" id="5986190at2759"/>
<feature type="region of interest" description="Disordered" evidence="1">
    <location>
        <begin position="1"/>
        <end position="28"/>
    </location>
</feature>